<dbReference type="EMBL" id="CP011125">
    <property type="protein sequence ID" value="AKF06494.1"/>
    <property type="molecule type" value="Genomic_DNA"/>
</dbReference>
<evidence type="ECO:0000313" key="2">
    <source>
        <dbReference type="EMBL" id="AKF06494.1"/>
    </source>
</evidence>
<feature type="region of interest" description="Disordered" evidence="1">
    <location>
        <begin position="245"/>
        <end position="281"/>
    </location>
</feature>
<gene>
    <name evidence="2" type="ORF">DB32_003643</name>
</gene>
<accession>A0A0F6SF83</accession>
<protein>
    <submittedName>
        <fullName evidence="2">Uncharacterized protein</fullName>
    </submittedName>
</protein>
<dbReference type="Proteomes" id="UP000034883">
    <property type="component" value="Chromosome"/>
</dbReference>
<evidence type="ECO:0000313" key="3">
    <source>
        <dbReference type="Proteomes" id="UP000034883"/>
    </source>
</evidence>
<feature type="compositionally biased region" description="Basic and acidic residues" evidence="1">
    <location>
        <begin position="57"/>
        <end position="78"/>
    </location>
</feature>
<feature type="compositionally biased region" description="Basic and acidic residues" evidence="1">
    <location>
        <begin position="253"/>
        <end position="274"/>
    </location>
</feature>
<sequence>MIERDAVLGRERALDERRRAAPERAVLVEQIDLDVHRAQLRVERSAHRGLALAPALSRDDRRREERARDRAPARRAPEPRTLSVLQHHHHLDVADAAQRLGEALDARRSRAAEDRARDVREREVVRRVQHEPGARHVERGARREIDGLQLLERVVRPQPIAQRRALFGLFLRRAAAVGDEPFDAALREHARERRFVARVERRVEPRHLARAHHRRALGPQPREVVGADHRDAPAVLEEAHEVTRALDAGAPQEVRDHGDQRAHREHTEDAERPRSGAPCGVLLHALASTRSASAGPAPRAVRSLAS</sequence>
<feature type="region of interest" description="Disordered" evidence="1">
    <location>
        <begin position="53"/>
        <end position="81"/>
    </location>
</feature>
<dbReference type="STRING" id="927083.DB32_003643"/>
<proteinExistence type="predicted"/>
<organism evidence="2 3">
    <name type="scientific">Sandaracinus amylolyticus</name>
    <dbReference type="NCBI Taxonomy" id="927083"/>
    <lineage>
        <taxon>Bacteria</taxon>
        <taxon>Pseudomonadati</taxon>
        <taxon>Myxococcota</taxon>
        <taxon>Polyangia</taxon>
        <taxon>Polyangiales</taxon>
        <taxon>Sandaracinaceae</taxon>
        <taxon>Sandaracinus</taxon>
    </lineage>
</organism>
<name>A0A0F6SF83_9BACT</name>
<reference evidence="2 3" key="1">
    <citation type="submission" date="2015-03" db="EMBL/GenBank/DDBJ databases">
        <title>Genome assembly of Sandaracinus amylolyticus DSM 53668.</title>
        <authorList>
            <person name="Sharma G."/>
            <person name="Subramanian S."/>
        </authorList>
    </citation>
    <scope>NUCLEOTIDE SEQUENCE [LARGE SCALE GENOMIC DNA]</scope>
    <source>
        <strain evidence="2 3">DSM 53668</strain>
    </source>
</reference>
<keyword evidence="3" id="KW-1185">Reference proteome</keyword>
<dbReference type="AlphaFoldDB" id="A0A0F6SF83"/>
<dbReference type="KEGG" id="samy:DB32_003643"/>
<evidence type="ECO:0000256" key="1">
    <source>
        <dbReference type="SAM" id="MobiDB-lite"/>
    </source>
</evidence>